<evidence type="ECO:0000313" key="4">
    <source>
        <dbReference type="Proteomes" id="UP000618240"/>
    </source>
</evidence>
<dbReference type="InterPro" id="IPR020904">
    <property type="entry name" value="Sc_DH/Rdtase_CS"/>
</dbReference>
<dbReference type="Gene3D" id="3.40.50.720">
    <property type="entry name" value="NAD(P)-binding Rossmann-like Domain"/>
    <property type="match status" value="1"/>
</dbReference>
<dbReference type="Pfam" id="PF13561">
    <property type="entry name" value="adh_short_C2"/>
    <property type="match status" value="1"/>
</dbReference>
<accession>A0ABS8A4R7</accession>
<dbReference type="EMBL" id="JAERSE020000003">
    <property type="protein sequence ID" value="MCA6067711.1"/>
    <property type="molecule type" value="Genomic_DNA"/>
</dbReference>
<gene>
    <name evidence="3" type="ORF">JI747_011015</name>
</gene>
<dbReference type="PRINTS" id="PR00081">
    <property type="entry name" value="GDHRDH"/>
</dbReference>
<keyword evidence="4" id="KW-1185">Reference proteome</keyword>
<dbReference type="PROSITE" id="PS00061">
    <property type="entry name" value="ADH_SHORT"/>
    <property type="match status" value="1"/>
</dbReference>
<organism evidence="3 4">
    <name type="scientific">Chryseobacterium tagetis</name>
    <dbReference type="NCBI Taxonomy" id="2801334"/>
    <lineage>
        <taxon>Bacteria</taxon>
        <taxon>Pseudomonadati</taxon>
        <taxon>Bacteroidota</taxon>
        <taxon>Flavobacteriia</taxon>
        <taxon>Flavobacteriales</taxon>
        <taxon>Weeksellaceae</taxon>
        <taxon>Chryseobacterium group</taxon>
        <taxon>Chryseobacterium</taxon>
    </lineage>
</organism>
<evidence type="ECO:0000256" key="1">
    <source>
        <dbReference type="ARBA" id="ARBA00006484"/>
    </source>
</evidence>
<dbReference type="PRINTS" id="PR00080">
    <property type="entry name" value="SDRFAMILY"/>
</dbReference>
<dbReference type="SUPFAM" id="SSF51735">
    <property type="entry name" value="NAD(P)-binding Rossmann-fold domains"/>
    <property type="match status" value="1"/>
</dbReference>
<evidence type="ECO:0000256" key="2">
    <source>
        <dbReference type="ARBA" id="ARBA00023002"/>
    </source>
</evidence>
<protein>
    <submittedName>
        <fullName evidence="3">Glucose 1-dehydrogenase</fullName>
        <ecNumber evidence="3">1.1.1.47</ecNumber>
    </submittedName>
</protein>
<comment type="caution">
    <text evidence="3">The sequence shown here is derived from an EMBL/GenBank/DDBJ whole genome shotgun (WGS) entry which is preliminary data.</text>
</comment>
<comment type="similarity">
    <text evidence="1">Belongs to the short-chain dehydrogenases/reductases (SDR) family.</text>
</comment>
<evidence type="ECO:0000313" key="3">
    <source>
        <dbReference type="EMBL" id="MCA6067711.1"/>
    </source>
</evidence>
<dbReference type="PANTHER" id="PTHR43639:SF1">
    <property type="entry name" value="SHORT-CHAIN DEHYDROGENASE_REDUCTASE FAMILY PROTEIN"/>
    <property type="match status" value="1"/>
</dbReference>
<name>A0ABS8A4R7_9FLAO</name>
<dbReference type="InterPro" id="IPR036291">
    <property type="entry name" value="NAD(P)-bd_dom_sf"/>
</dbReference>
<dbReference type="PANTHER" id="PTHR43639">
    <property type="entry name" value="OXIDOREDUCTASE, SHORT-CHAIN DEHYDROGENASE/REDUCTASE FAMILY (AFU_ORTHOLOGUE AFUA_5G02870)"/>
    <property type="match status" value="1"/>
</dbReference>
<proteinExistence type="inferred from homology"/>
<dbReference type="EC" id="1.1.1.47" evidence="3"/>
<dbReference type="GO" id="GO:0047936">
    <property type="term" value="F:glucose 1-dehydrogenase [NAD(P)+] activity"/>
    <property type="evidence" value="ECO:0007669"/>
    <property type="project" value="UniProtKB-EC"/>
</dbReference>
<dbReference type="InterPro" id="IPR002347">
    <property type="entry name" value="SDR_fam"/>
</dbReference>
<sequence length="254" mass="27382">MNTENIAEKFTAKAIEGKTVIVTGAANGIGRAEAELLALSGANVVFTDLDDSKGEEAIKPFGKKAVYFHHDVTKPSDWKNVVEQTIKLFGRIDGLVNNAGIYLPGSIEDVTEETLERQISVNQKGTFWGIQYTAEAMKKTGGSIVNTSSICGIRGLAGCIIYNSTKWAIRGITKTAASELGQYKIRVNAVLPGFVETNIISVNAPEMNEQAARDAALGRLGQPQDIAYLVRYLISDESSFVTGSDFLIDGGWTL</sequence>
<reference evidence="3 4" key="1">
    <citation type="submission" date="2021-09" db="EMBL/GenBank/DDBJ databases">
        <title>Genome sequencing and assembly of Chryseobacterium sp. RG1.</title>
        <authorList>
            <person name="Chhetri G."/>
        </authorList>
    </citation>
    <scope>NUCLEOTIDE SEQUENCE [LARGE SCALE GENOMIC DNA]</scope>
    <source>
        <strain evidence="3 4">RG1</strain>
    </source>
</reference>
<dbReference type="NCBIfam" id="NF005559">
    <property type="entry name" value="PRK07231.1"/>
    <property type="match status" value="1"/>
</dbReference>
<dbReference type="Proteomes" id="UP000618240">
    <property type="component" value="Unassembled WGS sequence"/>
</dbReference>
<dbReference type="RefSeq" id="WP_225688624.1">
    <property type="nucleotide sequence ID" value="NZ_JAERSE020000003.1"/>
</dbReference>
<keyword evidence="2 3" id="KW-0560">Oxidoreductase</keyword>